<keyword evidence="3 6" id="KW-0812">Transmembrane</keyword>
<evidence type="ECO:0000256" key="3">
    <source>
        <dbReference type="ARBA" id="ARBA00022692"/>
    </source>
</evidence>
<evidence type="ECO:0000256" key="4">
    <source>
        <dbReference type="ARBA" id="ARBA00022989"/>
    </source>
</evidence>
<dbReference type="Pfam" id="PF09680">
    <property type="entry name" value="YjcZ_2"/>
    <property type="match status" value="1"/>
</dbReference>
<evidence type="ECO:0000256" key="5">
    <source>
        <dbReference type="ARBA" id="ARBA00023136"/>
    </source>
</evidence>
<comment type="caution">
    <text evidence="7">The sequence shown here is derived from an EMBL/GenBank/DDBJ whole genome shotgun (WGS) entry which is preliminary data.</text>
</comment>
<dbReference type="EMBL" id="JAXOFX010000006">
    <property type="protein sequence ID" value="MDZ5472362.1"/>
    <property type="molecule type" value="Genomic_DNA"/>
</dbReference>
<accession>A0ABU5IZ09</accession>
<evidence type="ECO:0000313" key="8">
    <source>
        <dbReference type="Proteomes" id="UP001290455"/>
    </source>
</evidence>
<comment type="similarity">
    <text evidence="2">Belongs to the SscA family.</text>
</comment>
<evidence type="ECO:0000256" key="2">
    <source>
        <dbReference type="ARBA" id="ARBA00010221"/>
    </source>
</evidence>
<reference evidence="7 8" key="1">
    <citation type="submission" date="2023-11" db="EMBL/GenBank/DDBJ databases">
        <title>Bacillus jintuensis, isolated from a mudflat on the Beibu Gulf coast.</title>
        <authorList>
            <person name="Li M."/>
        </authorList>
    </citation>
    <scope>NUCLEOTIDE SEQUENCE [LARGE SCALE GENOMIC DNA]</scope>
    <source>
        <strain evidence="7 8">31A1R</strain>
    </source>
</reference>
<comment type="subcellular location">
    <subcellularLocation>
        <location evidence="1">Membrane</location>
        <topology evidence="1">Single-pass membrane protein</topology>
    </subcellularLocation>
</comment>
<organism evidence="7 8">
    <name type="scientific">Robertmurraya mangrovi</name>
    <dbReference type="NCBI Taxonomy" id="3098077"/>
    <lineage>
        <taxon>Bacteria</taxon>
        <taxon>Bacillati</taxon>
        <taxon>Bacillota</taxon>
        <taxon>Bacilli</taxon>
        <taxon>Bacillales</taxon>
        <taxon>Bacillaceae</taxon>
        <taxon>Robertmurraya</taxon>
    </lineage>
</organism>
<dbReference type="NCBIfam" id="TIGR01732">
    <property type="entry name" value="tiny_TM_bacill"/>
    <property type="match status" value="1"/>
</dbReference>
<sequence length="78" mass="8526">MKMYANLNAPLTQGVNLPPKLTQTAPAVSPNVAPIPTYTAPAYAYCYPTHRNNDFILIVVLFILLIIVGACTCYFNHG</sequence>
<dbReference type="InterPro" id="IPR010070">
    <property type="entry name" value="YjcZ-like"/>
</dbReference>
<evidence type="ECO:0000256" key="1">
    <source>
        <dbReference type="ARBA" id="ARBA00004167"/>
    </source>
</evidence>
<evidence type="ECO:0000256" key="6">
    <source>
        <dbReference type="SAM" id="Phobius"/>
    </source>
</evidence>
<keyword evidence="4 6" id="KW-1133">Transmembrane helix</keyword>
<keyword evidence="5 6" id="KW-0472">Membrane</keyword>
<evidence type="ECO:0000313" key="7">
    <source>
        <dbReference type="EMBL" id="MDZ5472362.1"/>
    </source>
</evidence>
<dbReference type="Proteomes" id="UP001290455">
    <property type="component" value="Unassembled WGS sequence"/>
</dbReference>
<dbReference type="RefSeq" id="WP_322446653.1">
    <property type="nucleotide sequence ID" value="NZ_JAXOFX010000006.1"/>
</dbReference>
<name>A0ABU5IZ09_9BACI</name>
<gene>
    <name evidence="7" type="ORF">SM124_11445</name>
</gene>
<protein>
    <submittedName>
        <fullName evidence="7">YjcZ family sporulation protein</fullName>
    </submittedName>
</protein>
<proteinExistence type="inferred from homology"/>
<feature type="transmembrane region" description="Helical" evidence="6">
    <location>
        <begin position="55"/>
        <end position="75"/>
    </location>
</feature>
<keyword evidence="8" id="KW-1185">Reference proteome</keyword>